<dbReference type="AlphaFoldDB" id="A0A3L6SYE5"/>
<dbReference type="SUPFAM" id="SSF47954">
    <property type="entry name" value="Cyclin-like"/>
    <property type="match status" value="1"/>
</dbReference>
<dbReference type="EMBL" id="PQIB02000003">
    <property type="protein sequence ID" value="RLN28811.1"/>
    <property type="molecule type" value="Genomic_DNA"/>
</dbReference>
<keyword evidence="3" id="KW-1185">Reference proteome</keyword>
<protein>
    <submittedName>
        <fullName evidence="2">Cyclin-B1-5-like</fullName>
    </submittedName>
</protein>
<organism evidence="2 3">
    <name type="scientific">Panicum miliaceum</name>
    <name type="common">Proso millet</name>
    <name type="synonym">Broomcorn millet</name>
    <dbReference type="NCBI Taxonomy" id="4540"/>
    <lineage>
        <taxon>Eukaryota</taxon>
        <taxon>Viridiplantae</taxon>
        <taxon>Streptophyta</taxon>
        <taxon>Embryophyta</taxon>
        <taxon>Tracheophyta</taxon>
        <taxon>Spermatophyta</taxon>
        <taxon>Magnoliopsida</taxon>
        <taxon>Liliopsida</taxon>
        <taxon>Poales</taxon>
        <taxon>Poaceae</taxon>
        <taxon>PACMAD clade</taxon>
        <taxon>Panicoideae</taxon>
        <taxon>Panicodae</taxon>
        <taxon>Paniceae</taxon>
        <taxon>Panicinae</taxon>
        <taxon>Panicum</taxon>
        <taxon>Panicum sect. Panicum</taxon>
    </lineage>
</organism>
<feature type="domain" description="Cyclin C-terminal" evidence="1">
    <location>
        <begin position="19"/>
        <end position="54"/>
    </location>
</feature>
<evidence type="ECO:0000313" key="2">
    <source>
        <dbReference type="EMBL" id="RLN28811.1"/>
    </source>
</evidence>
<dbReference type="OrthoDB" id="5590282at2759"/>
<accession>A0A3L6SYE5</accession>
<evidence type="ECO:0000259" key="1">
    <source>
        <dbReference type="Pfam" id="PF02984"/>
    </source>
</evidence>
<proteinExistence type="predicted"/>
<dbReference type="STRING" id="4540.A0A3L6SYE5"/>
<reference evidence="3" key="1">
    <citation type="journal article" date="2019" name="Nat. Commun.">
        <title>The genome of broomcorn millet.</title>
        <authorList>
            <person name="Zou C."/>
            <person name="Miki D."/>
            <person name="Li D."/>
            <person name="Tang Q."/>
            <person name="Xiao L."/>
            <person name="Rajput S."/>
            <person name="Deng P."/>
            <person name="Jia W."/>
            <person name="Huang R."/>
            <person name="Zhang M."/>
            <person name="Sun Y."/>
            <person name="Hu J."/>
            <person name="Fu X."/>
            <person name="Schnable P.S."/>
            <person name="Li F."/>
            <person name="Zhang H."/>
            <person name="Feng B."/>
            <person name="Zhu X."/>
            <person name="Liu R."/>
            <person name="Schnable J.C."/>
            <person name="Zhu J.-K."/>
            <person name="Zhang H."/>
        </authorList>
    </citation>
    <scope>NUCLEOTIDE SEQUENCE [LARGE SCALE GENOMIC DNA]</scope>
</reference>
<dbReference type="InterPro" id="IPR036915">
    <property type="entry name" value="Cyclin-like_sf"/>
</dbReference>
<dbReference type="Pfam" id="PF02984">
    <property type="entry name" value="Cyclin_C"/>
    <property type="match status" value="1"/>
</dbReference>
<sequence>MVDYVEDIYKFYKVFEEGTKILVSSHVAAPEGKLKTVYQKYSSEQFECVALHPPTAGPGLVFFERTIRALSRAFTIFVL</sequence>
<name>A0A3L6SYE5_PANMI</name>
<gene>
    <name evidence="2" type="ORF">C2845_PM05G33600</name>
</gene>
<dbReference type="InterPro" id="IPR004367">
    <property type="entry name" value="Cyclin_C-dom"/>
</dbReference>
<dbReference type="Proteomes" id="UP000275267">
    <property type="component" value="Unassembled WGS sequence"/>
</dbReference>
<evidence type="ECO:0000313" key="3">
    <source>
        <dbReference type="Proteomes" id="UP000275267"/>
    </source>
</evidence>
<dbReference type="Gene3D" id="1.10.472.10">
    <property type="entry name" value="Cyclin-like"/>
    <property type="match status" value="1"/>
</dbReference>
<comment type="caution">
    <text evidence="2">The sequence shown here is derived from an EMBL/GenBank/DDBJ whole genome shotgun (WGS) entry which is preliminary data.</text>
</comment>